<dbReference type="PANTHER" id="PTHR41313">
    <property type="entry name" value="ADENINE-SPECIFIC METHYLTRANSFERASE"/>
    <property type="match status" value="1"/>
</dbReference>
<feature type="domain" description="Helicase C-terminal" evidence="4">
    <location>
        <begin position="1453"/>
        <end position="1615"/>
    </location>
</feature>
<dbReference type="GO" id="GO:0008170">
    <property type="term" value="F:N-methyltransferase activity"/>
    <property type="evidence" value="ECO:0007669"/>
    <property type="project" value="InterPro"/>
</dbReference>
<dbReference type="SMART" id="SM00490">
    <property type="entry name" value="HELICc"/>
    <property type="match status" value="1"/>
</dbReference>
<evidence type="ECO:0000256" key="3">
    <source>
        <dbReference type="SAM" id="MobiDB-lite"/>
    </source>
</evidence>
<sequence>MAYNKKAYLRDNIEAIRIAFTLDKEKRQATDDEKRKLAAYSGFGGIKAVLNPAAKQEDIQYWKTSEHDLFPLVTELHQVLRDGAKDDAEYKRYVSSLKNSVLTAFYTPKPVIDALALALNNSGIKPQRFLEPSAGAGAFISSFKETAPDAEVTGFEKDLLTGKILSHLHPQDKIRIEGYEKMEGRYSQHYDVIASNIPFGDVAVFDPLLSKHEIPAVSQSTKAIHNYFFTKSVMAAREGGLIAFITSQGVLNSEQNKPIREHLMNSCNVVSAIRLPNNLFTEEAGTKVGSDLIILQRKNANILPSQRQQDFIESRKLSNGISVNNLFKDFDRVIQTDVKVGTDPYGKPAMEFTHSGGTEAIAATLYRMLNEDFTQHLDVQHYQSHAQSTSEQLQSQVAPTAEIGQTPNLDETRFPDDLNPFWQEVEDFLTQPTVQQSETTKQIQEPKSIQEISVSDMVELSPKSAYEPIEEDLVLFHPFGEARNRKAWAELFEQGRKVTVEPRIDQPKEEQKVVPATTEKKDTIIKDQASGLFVNTNTGEVIEQKDVSVPDIQQQPIVTLYDLFGFSAEERSQIKQPKRSRRRMPISPPKASQQKEVQPKSPAASTPTETPEQRADRLENERAERLKPIPMPIPENGLPKHYRDGSLVTDADNRIGYLRDMDGHRPMFHPLELPPNQQKRASLYIEIRDTYNHLYNNEADILKENPALRQMLNRLYDDFTQKFGNLNDVKNLDLIKMDAAGREILSLERYREGKAIKADIFERPVAFNPDEISKVDNAYEALVSSLNKYGAVNLDYMVSLTSNTQEGILDELKGKIYFNPLVGGYEVADKFISGNVISKADEVQNFIDRNPEHKAAKESLTVLQEAIPKPIAFDDLDFNFGERWIPSGIYAAFASHLFDTNVNIHYAQSRDEFSINANTKNAKISDQYAVKGESRTFDGIALMRHALHDTTPDITKTVRVDGKETKVRDGEAIQLANTKIDEMRNGFSEWLREQTPEFKDRLADLYNRTFNCFVRPEYDGSHQTFAGLDLKGLGIPDLYKSQKDAIWMLKLNGGGIIDHEVGGGKTLIMCCGAMEMKRLGLVNKPLITGLKANIHEIAQTFCTAYPDAKVLYPGKEDFTPQNRNRIFNEMKNNNWDAVILTHEQFGMIPQSPEIQRGILQAELDSVEENLEVLRSQGKEVSRGMLKGCEKRKANLETKLEGIAHQIENRKDNMSDFRMIGIDHLFVDESHKFKNLTFTTRHDRVAGLGNTEGSQRALNMLFALRTIQERTGKDLGATYSSGTTISNSLTELYLLFKYLRPKELERQGINTFDAWAAIFAKKTKDYEFSVTNQIVQKERFRYFIKVPELASFYSEITDYRTAQDIGIDRPQKNEILHNIPPTPDQQEFIGKLMEFAKTGDATLLGREPLSEREEKAKMLIATDYARKMSLDMRMIDPVKYGDHIDNKASHCAASIADYYQKYNAQKGTQFVFSDLGTYKPGQWSPYTEIKRKLVEDYGIPASEVRFIQEATSERARKAMIKDMNEGKIRVLFGSTEMLGTGVNAQKRAVAIHHLDAPWRPSDLEQRDGRAIRKGNEIAKLYADNKVDVKIYAVEKSLDAYKFGLLHNKQLFIKQLKNNNLGTRTIDEGSMDEKSGMNFSEYVAILSGNTELLEKARIEKKIAALDSEKQAFTRGKSVSRYKLENIMQTVESNKGYIDRISKDVEAFNSRVQVAPDGTRLNPVKLDGFQAADPVAIGKKLNEISDKARTHGAHEKIGSLYGFDLLVKSETTNKDGFDLIQNRFFIRGEGQILYNYNYGSLAADPKTASLNFLNALDSMPKLLEKYQTDTDKRMQDVPVLRQVVEGIWAKENDLKDLKTELTALERRIELSLKPIEQSEGQENVSEKNQVQAQNSPESTVNQGGPMPNTLQGVKEVMGDRFVIASVGSSPPKEERRGMKL</sequence>
<evidence type="ECO:0000256" key="2">
    <source>
        <dbReference type="SAM" id="Coils"/>
    </source>
</evidence>
<evidence type="ECO:0000313" key="5">
    <source>
        <dbReference type="EMBL" id="SBV95744.1"/>
    </source>
</evidence>
<dbReference type="Gene3D" id="3.40.50.150">
    <property type="entry name" value="Vaccinia Virus protein VP39"/>
    <property type="match status" value="1"/>
</dbReference>
<dbReference type="InterPro" id="IPR001650">
    <property type="entry name" value="Helicase_C-like"/>
</dbReference>
<proteinExistence type="inferred from homology"/>
<comment type="similarity">
    <text evidence="1">Belongs to the N(4)/N(6)-methyltransferase family.</text>
</comment>
<dbReference type="SUPFAM" id="SSF53335">
    <property type="entry name" value="S-adenosyl-L-methionine-dependent methyltransferases"/>
    <property type="match status" value="1"/>
</dbReference>
<feature type="region of interest" description="Disordered" evidence="3">
    <location>
        <begin position="1874"/>
        <end position="1908"/>
    </location>
</feature>
<dbReference type="RefSeq" id="WP_296947694.1">
    <property type="nucleotide sequence ID" value="NZ_LT599021.1"/>
</dbReference>
<dbReference type="SUPFAM" id="SSF52540">
    <property type="entry name" value="P-loop containing nucleoside triphosphate hydrolases"/>
    <property type="match status" value="2"/>
</dbReference>
<evidence type="ECO:0000256" key="1">
    <source>
        <dbReference type="ARBA" id="ARBA00006594"/>
    </source>
</evidence>
<protein>
    <recommendedName>
        <fullName evidence="4">Helicase C-terminal domain-containing protein</fullName>
    </recommendedName>
</protein>
<feature type="compositionally biased region" description="Polar residues" evidence="3">
    <location>
        <begin position="1875"/>
        <end position="1899"/>
    </location>
</feature>
<keyword evidence="2" id="KW-0175">Coiled coil</keyword>
<dbReference type="InterPro" id="IPR052933">
    <property type="entry name" value="DNA_Protect_Modify"/>
</dbReference>
<feature type="coiled-coil region" evidence="2">
    <location>
        <begin position="1156"/>
        <end position="1212"/>
    </location>
</feature>
<feature type="compositionally biased region" description="Basic and acidic residues" evidence="3">
    <location>
        <begin position="611"/>
        <end position="627"/>
    </location>
</feature>
<dbReference type="Pfam" id="PF02384">
    <property type="entry name" value="N6_Mtase"/>
    <property type="match status" value="1"/>
</dbReference>
<dbReference type="Pfam" id="PF00271">
    <property type="entry name" value="Helicase_C"/>
    <property type="match status" value="1"/>
</dbReference>
<organism evidence="5">
    <name type="scientific">uncultured Dysgonomonas sp</name>
    <dbReference type="NCBI Taxonomy" id="206096"/>
    <lineage>
        <taxon>Bacteria</taxon>
        <taxon>Pseudomonadati</taxon>
        <taxon>Bacteroidota</taxon>
        <taxon>Bacteroidia</taxon>
        <taxon>Bacteroidales</taxon>
        <taxon>Dysgonomonadaceae</taxon>
        <taxon>Dysgonomonas</taxon>
        <taxon>environmental samples</taxon>
    </lineage>
</organism>
<dbReference type="GO" id="GO:0003677">
    <property type="term" value="F:DNA binding"/>
    <property type="evidence" value="ECO:0007669"/>
    <property type="project" value="InterPro"/>
</dbReference>
<gene>
    <name evidence="5" type="ORF">KL86DYS2_10966</name>
</gene>
<evidence type="ECO:0000259" key="4">
    <source>
        <dbReference type="PROSITE" id="PS51194"/>
    </source>
</evidence>
<dbReference type="PANTHER" id="PTHR41313:SF1">
    <property type="entry name" value="DNA METHYLASE ADENINE-SPECIFIC DOMAIN-CONTAINING PROTEIN"/>
    <property type="match status" value="1"/>
</dbReference>
<reference evidence="5" key="1">
    <citation type="submission" date="2016-04" db="EMBL/GenBank/DDBJ databases">
        <authorList>
            <person name="Evans L.H."/>
            <person name="Alamgir A."/>
            <person name="Owens N."/>
            <person name="Weber N.D."/>
            <person name="Virtaneva K."/>
            <person name="Barbian K."/>
            <person name="Babar A."/>
            <person name="Rosenke K."/>
        </authorList>
    </citation>
    <scope>NUCLEOTIDE SEQUENCE</scope>
    <source>
        <strain evidence="5">86-2</strain>
    </source>
</reference>
<feature type="region of interest" description="Disordered" evidence="3">
    <location>
        <begin position="571"/>
        <end position="645"/>
    </location>
</feature>
<accession>A0A212J8G5</accession>
<dbReference type="PROSITE" id="PS51194">
    <property type="entry name" value="HELICASE_CTER"/>
    <property type="match status" value="1"/>
</dbReference>
<dbReference type="InterPro" id="IPR027417">
    <property type="entry name" value="P-loop_NTPase"/>
</dbReference>
<name>A0A212J8G5_9BACT</name>
<dbReference type="InterPro" id="IPR003356">
    <property type="entry name" value="DNA_methylase_A-5"/>
</dbReference>
<dbReference type="Gene3D" id="3.40.50.300">
    <property type="entry name" value="P-loop containing nucleotide triphosphate hydrolases"/>
    <property type="match status" value="2"/>
</dbReference>
<dbReference type="InterPro" id="IPR029063">
    <property type="entry name" value="SAM-dependent_MTases_sf"/>
</dbReference>
<dbReference type="EMBL" id="FLUL01000001">
    <property type="protein sequence ID" value="SBV95744.1"/>
    <property type="molecule type" value="Genomic_DNA"/>
</dbReference>
<dbReference type="PRINTS" id="PR00507">
    <property type="entry name" value="N12N6MTFRASE"/>
</dbReference>